<evidence type="ECO:0000256" key="4">
    <source>
        <dbReference type="ARBA" id="ARBA00022833"/>
    </source>
</evidence>
<dbReference type="InterPro" id="IPR013087">
    <property type="entry name" value="Znf_C2H2_type"/>
</dbReference>
<dbReference type="InterPro" id="IPR051061">
    <property type="entry name" value="Zinc_finger_trans_reg"/>
</dbReference>
<keyword evidence="4" id="KW-0862">Zinc</keyword>
<keyword evidence="11" id="KW-1185">Reference proteome</keyword>
<evidence type="ECO:0000256" key="5">
    <source>
        <dbReference type="ARBA" id="ARBA00023015"/>
    </source>
</evidence>
<evidence type="ECO:0000256" key="6">
    <source>
        <dbReference type="ARBA" id="ARBA00023163"/>
    </source>
</evidence>
<evidence type="ECO:0000256" key="2">
    <source>
        <dbReference type="ARBA" id="ARBA00022723"/>
    </source>
</evidence>
<comment type="caution">
    <text evidence="10">The sequence shown here is derived from an EMBL/GenBank/DDBJ whole genome shotgun (WGS) entry which is preliminary data.</text>
</comment>
<dbReference type="GO" id="GO:0008270">
    <property type="term" value="F:zinc ion binding"/>
    <property type="evidence" value="ECO:0007669"/>
    <property type="project" value="UniProtKB-KW"/>
</dbReference>
<organism evidence="10 11">
    <name type="scientific">Parelaphostrongylus tenuis</name>
    <name type="common">Meningeal worm</name>
    <dbReference type="NCBI Taxonomy" id="148309"/>
    <lineage>
        <taxon>Eukaryota</taxon>
        <taxon>Metazoa</taxon>
        <taxon>Ecdysozoa</taxon>
        <taxon>Nematoda</taxon>
        <taxon>Chromadorea</taxon>
        <taxon>Rhabditida</taxon>
        <taxon>Rhabditina</taxon>
        <taxon>Rhabditomorpha</taxon>
        <taxon>Strongyloidea</taxon>
        <taxon>Metastrongylidae</taxon>
        <taxon>Parelaphostrongylus</taxon>
    </lineage>
</organism>
<keyword evidence="5" id="KW-0805">Transcription regulation</keyword>
<evidence type="ECO:0000256" key="7">
    <source>
        <dbReference type="ARBA" id="ARBA00023242"/>
    </source>
</evidence>
<dbReference type="PROSITE" id="PS50157">
    <property type="entry name" value="ZINC_FINGER_C2H2_2"/>
    <property type="match status" value="1"/>
</dbReference>
<dbReference type="EMBL" id="JAHQIW010002760">
    <property type="protein sequence ID" value="KAJ1356267.1"/>
    <property type="molecule type" value="Genomic_DNA"/>
</dbReference>
<proteinExistence type="predicted"/>
<dbReference type="Gene3D" id="3.30.160.60">
    <property type="entry name" value="Classic Zinc Finger"/>
    <property type="match status" value="2"/>
</dbReference>
<dbReference type="PROSITE" id="PS00028">
    <property type="entry name" value="ZINC_FINGER_C2H2_1"/>
    <property type="match status" value="1"/>
</dbReference>
<sequence>MDFLKICLTVHSSGLYIHKRSVHENRLFKCPYEGCDHPGYKSNRSLIEHIQSMHTRDRPYECGTCGKTFITLKKLKDHSTTHNSESRFQCNCGAKFRHQSSLCKT</sequence>
<dbReference type="AlphaFoldDB" id="A0AAD5MCV9"/>
<keyword evidence="3 8" id="KW-0863">Zinc-finger</keyword>
<dbReference type="PANTHER" id="PTHR46179">
    <property type="entry name" value="ZINC FINGER PROTEIN"/>
    <property type="match status" value="1"/>
</dbReference>
<dbReference type="InterPro" id="IPR036236">
    <property type="entry name" value="Znf_C2H2_sf"/>
</dbReference>
<evidence type="ECO:0000313" key="10">
    <source>
        <dbReference type="EMBL" id="KAJ1356267.1"/>
    </source>
</evidence>
<comment type="subcellular location">
    <subcellularLocation>
        <location evidence="1">Nucleus</location>
    </subcellularLocation>
</comment>
<name>A0AAD5MCV9_PARTN</name>
<protein>
    <recommendedName>
        <fullName evidence="9">C2H2-type domain-containing protein</fullName>
    </recommendedName>
</protein>
<dbReference type="FunFam" id="3.30.160.60:FF:002466">
    <property type="entry name" value="Zinc finger protein"/>
    <property type="match status" value="1"/>
</dbReference>
<evidence type="ECO:0000256" key="1">
    <source>
        <dbReference type="ARBA" id="ARBA00004123"/>
    </source>
</evidence>
<dbReference type="SUPFAM" id="SSF57667">
    <property type="entry name" value="beta-beta-alpha zinc fingers"/>
    <property type="match status" value="2"/>
</dbReference>
<evidence type="ECO:0000256" key="8">
    <source>
        <dbReference type="PROSITE-ProRule" id="PRU00042"/>
    </source>
</evidence>
<dbReference type="GO" id="GO:0006357">
    <property type="term" value="P:regulation of transcription by RNA polymerase II"/>
    <property type="evidence" value="ECO:0007669"/>
    <property type="project" value="TreeGrafter"/>
</dbReference>
<keyword evidence="2" id="KW-0479">Metal-binding</keyword>
<feature type="domain" description="C2H2-type" evidence="9">
    <location>
        <begin position="60"/>
        <end position="87"/>
    </location>
</feature>
<dbReference type="SMART" id="SM00355">
    <property type="entry name" value="ZnF_C2H2"/>
    <property type="match status" value="2"/>
</dbReference>
<evidence type="ECO:0000259" key="9">
    <source>
        <dbReference type="PROSITE" id="PS50157"/>
    </source>
</evidence>
<reference evidence="10" key="1">
    <citation type="submission" date="2021-06" db="EMBL/GenBank/DDBJ databases">
        <title>Parelaphostrongylus tenuis whole genome reference sequence.</title>
        <authorList>
            <person name="Garwood T.J."/>
            <person name="Larsen P.A."/>
            <person name="Fountain-Jones N.M."/>
            <person name="Garbe J.R."/>
            <person name="Macchietto M.G."/>
            <person name="Kania S.A."/>
            <person name="Gerhold R.W."/>
            <person name="Richards J.E."/>
            <person name="Wolf T.M."/>
        </authorList>
    </citation>
    <scope>NUCLEOTIDE SEQUENCE</scope>
    <source>
        <strain evidence="10">MNPRO001-30</strain>
        <tissue evidence="10">Meninges</tissue>
    </source>
</reference>
<keyword evidence="6" id="KW-0804">Transcription</keyword>
<gene>
    <name evidence="10" type="ORF">KIN20_013947</name>
</gene>
<accession>A0AAD5MCV9</accession>
<dbReference type="Proteomes" id="UP001196413">
    <property type="component" value="Unassembled WGS sequence"/>
</dbReference>
<evidence type="ECO:0000313" key="11">
    <source>
        <dbReference type="Proteomes" id="UP001196413"/>
    </source>
</evidence>
<keyword evidence="7" id="KW-0539">Nucleus</keyword>
<evidence type="ECO:0000256" key="3">
    <source>
        <dbReference type="ARBA" id="ARBA00022771"/>
    </source>
</evidence>
<dbReference type="PANTHER" id="PTHR46179:SF13">
    <property type="entry name" value="C2H2-TYPE DOMAIN-CONTAINING PROTEIN"/>
    <property type="match status" value="1"/>
</dbReference>
<dbReference type="GO" id="GO:0005634">
    <property type="term" value="C:nucleus"/>
    <property type="evidence" value="ECO:0007669"/>
    <property type="project" value="UniProtKB-SubCell"/>
</dbReference>